<dbReference type="SUPFAM" id="SSF81383">
    <property type="entry name" value="F-box domain"/>
    <property type="match status" value="1"/>
</dbReference>
<dbReference type="Pfam" id="PF00646">
    <property type="entry name" value="F-box"/>
    <property type="match status" value="1"/>
</dbReference>
<accession>A0ABM3ZU21</accession>
<dbReference type="InterPro" id="IPR050796">
    <property type="entry name" value="SCF_F-box_component"/>
</dbReference>
<gene>
    <name evidence="3" type="primary">LOC132799637</name>
</gene>
<dbReference type="SMART" id="SM00256">
    <property type="entry name" value="FBOX"/>
    <property type="match status" value="1"/>
</dbReference>
<dbReference type="PANTHER" id="PTHR31672:SF13">
    <property type="entry name" value="F-BOX PROTEIN CPR30-LIKE"/>
    <property type="match status" value="1"/>
</dbReference>
<dbReference type="RefSeq" id="XP_060667979.1">
    <property type="nucleotide sequence ID" value="XM_060811996.1"/>
</dbReference>
<dbReference type="CDD" id="cd22157">
    <property type="entry name" value="F-box_AtFBW1-like"/>
    <property type="match status" value="1"/>
</dbReference>
<dbReference type="Gene3D" id="1.20.1280.50">
    <property type="match status" value="1"/>
</dbReference>
<protein>
    <submittedName>
        <fullName evidence="3">F-box/kelch-repeat protein At3g23880-like</fullName>
    </submittedName>
</protein>
<dbReference type="InterPro" id="IPR001810">
    <property type="entry name" value="F-box_dom"/>
</dbReference>
<evidence type="ECO:0000313" key="3">
    <source>
        <dbReference type="RefSeq" id="XP_060667979.1"/>
    </source>
</evidence>
<dbReference type="InterPro" id="IPR017451">
    <property type="entry name" value="F-box-assoc_interact_dom"/>
</dbReference>
<keyword evidence="2" id="KW-1185">Reference proteome</keyword>
<proteinExistence type="predicted"/>
<dbReference type="NCBIfam" id="TIGR01640">
    <property type="entry name" value="F_box_assoc_1"/>
    <property type="match status" value="1"/>
</dbReference>
<dbReference type="GeneID" id="132799637"/>
<evidence type="ECO:0000313" key="2">
    <source>
        <dbReference type="Proteomes" id="UP001652623"/>
    </source>
</evidence>
<dbReference type="InterPro" id="IPR036047">
    <property type="entry name" value="F-box-like_dom_sf"/>
</dbReference>
<feature type="domain" description="F-box" evidence="1">
    <location>
        <begin position="17"/>
        <end position="57"/>
    </location>
</feature>
<evidence type="ECO:0000259" key="1">
    <source>
        <dbReference type="SMART" id="SM00256"/>
    </source>
</evidence>
<sequence>MDLIQAKSEAKRMDDILSGGLDIEILVRLPVSSLLRFKRVCKSWRSLISSPFFIQKHLQVCNSTTTNPNLIFKSKMEVGDTVFVVSHLTLQVIKARNVPPIRHNWWPRILGTYNGLICLYCTVDYRDAAVWNPATGEKKDLPCPLILKSHIRAAGFGFDANNNDYKMVLIHLFIDVADNVRLPGGFQLEYYSLKANSWKLVNEIQGMDLLFDDGTLGAYTNGMISWLAYTVEEEEEEDYRRDEIISFDLSNEVIIRTPLPDNIGSHAAEQSVNHVRVLNESFAVVSDNFHKFEFDIWVLREVGVVESWTKLFTVGPLPHSVSDPLVIWKEGVVFWNKKDKELILYDSANQPKRCVGIPKKQYDLMDAVIYRESLVPLSTEGTT</sequence>
<organism evidence="2 3">
    <name type="scientific">Ziziphus jujuba</name>
    <name type="common">Chinese jujube</name>
    <name type="synonym">Ziziphus sativa</name>
    <dbReference type="NCBI Taxonomy" id="326968"/>
    <lineage>
        <taxon>Eukaryota</taxon>
        <taxon>Viridiplantae</taxon>
        <taxon>Streptophyta</taxon>
        <taxon>Embryophyta</taxon>
        <taxon>Tracheophyta</taxon>
        <taxon>Spermatophyta</taxon>
        <taxon>Magnoliopsida</taxon>
        <taxon>eudicotyledons</taxon>
        <taxon>Gunneridae</taxon>
        <taxon>Pentapetalae</taxon>
        <taxon>rosids</taxon>
        <taxon>fabids</taxon>
        <taxon>Rosales</taxon>
        <taxon>Rhamnaceae</taxon>
        <taxon>Paliureae</taxon>
        <taxon>Ziziphus</taxon>
    </lineage>
</organism>
<reference evidence="3" key="1">
    <citation type="submission" date="2025-08" db="UniProtKB">
        <authorList>
            <consortium name="RefSeq"/>
        </authorList>
    </citation>
    <scope>IDENTIFICATION</scope>
    <source>
        <tissue evidence="3">Seedling</tissue>
    </source>
</reference>
<dbReference type="InterPro" id="IPR006527">
    <property type="entry name" value="F-box-assoc_dom_typ1"/>
</dbReference>
<dbReference type="Proteomes" id="UP001652623">
    <property type="component" value="Chromosome 10"/>
</dbReference>
<name>A0ABM3ZU21_ZIZJJ</name>
<dbReference type="Pfam" id="PF07734">
    <property type="entry name" value="FBA_1"/>
    <property type="match status" value="1"/>
</dbReference>
<dbReference type="PANTHER" id="PTHR31672">
    <property type="entry name" value="BNACNNG10540D PROTEIN"/>
    <property type="match status" value="1"/>
</dbReference>